<evidence type="ECO:0000259" key="8">
    <source>
        <dbReference type="PROSITE" id="PS50950"/>
    </source>
</evidence>
<accession>A0A9W7WHG5</accession>
<sequence>MVNSCCVNNCRNRSHDRRGKRIENGVRYFRFPTWKQHFGTQISELTKLRRMEWVAAVRRKNIIFDSISRHMFVCSRHFHKGKPAYEMMETDPDWAPSLHLGHTEIKQTNPARSARRNKREQLKKNTPHPADDQMMTHQAKESDQLHTEEGTHNFTQEDAGTQTECALCMHKCVEINSLLDENRQSGCDLCLMSDGFFGGDDDQVQYYTGLPNLGTFTALLHFLVPLIPDQMKILIPFQMLLLTIMRLRLDLPAQHLAHHFHVSPTTANSTFKETVAFLYTNLKRSIVWPDRDTLCKIMPSQFVESFGRRVAVIIDCFEILTGKPSNLNSHGKFFSRYTHDQTIKYLIGITLKGSVCFISNGWSGYRNDKHITQNSGLLDNLLPGDIVLDSRGFDKKNVGKLCTEVRLPALTNDSCQPTAKDVEQTSKMANHIPVEGAIKNVCQQYKILTGTIPIDMALTCKGENVTFLDKIVTVCCALTNQCQTVA</sequence>
<keyword evidence="2" id="KW-0479">Metal-binding</keyword>
<keyword evidence="4" id="KW-0862">Zinc</keyword>
<dbReference type="PROSITE" id="PS50950">
    <property type="entry name" value="ZF_THAP"/>
    <property type="match status" value="1"/>
</dbReference>
<proteinExistence type="predicted"/>
<evidence type="ECO:0000256" key="2">
    <source>
        <dbReference type="ARBA" id="ARBA00022723"/>
    </source>
</evidence>
<dbReference type="OrthoDB" id="6369483at2759"/>
<protein>
    <recommendedName>
        <fullName evidence="8">THAP-type domain-containing protein</fullName>
    </recommendedName>
</protein>
<keyword evidence="10" id="KW-1185">Reference proteome</keyword>
<feature type="domain" description="THAP-type" evidence="8">
    <location>
        <begin position="1"/>
        <end position="99"/>
    </location>
</feature>
<dbReference type="InterPro" id="IPR027806">
    <property type="entry name" value="HARBI1_dom"/>
</dbReference>
<keyword evidence="5 6" id="KW-0238">DNA-binding</keyword>
<dbReference type="InterPro" id="IPR006612">
    <property type="entry name" value="THAP_Znf"/>
</dbReference>
<name>A0A9W7WHG5_TRIRA</name>
<feature type="compositionally biased region" description="Basic and acidic residues" evidence="7">
    <location>
        <begin position="138"/>
        <end position="149"/>
    </location>
</feature>
<dbReference type="SMART" id="SM00980">
    <property type="entry name" value="THAP"/>
    <property type="match status" value="1"/>
</dbReference>
<dbReference type="EMBL" id="JAFHDT010000017">
    <property type="protein sequence ID" value="KAI7797703.1"/>
    <property type="molecule type" value="Genomic_DNA"/>
</dbReference>
<dbReference type="PANTHER" id="PTHR23080">
    <property type="entry name" value="THAP DOMAIN PROTEIN"/>
    <property type="match status" value="1"/>
</dbReference>
<keyword evidence="3 6" id="KW-0863">Zinc-finger</keyword>
<evidence type="ECO:0000256" key="5">
    <source>
        <dbReference type="ARBA" id="ARBA00023125"/>
    </source>
</evidence>
<comment type="caution">
    <text evidence="9">The sequence shown here is derived from an EMBL/GenBank/DDBJ whole genome shotgun (WGS) entry which is preliminary data.</text>
</comment>
<dbReference type="AlphaFoldDB" id="A0A9W7WHG5"/>
<dbReference type="Proteomes" id="UP001059041">
    <property type="component" value="Linkage Group LG17"/>
</dbReference>
<evidence type="ECO:0000256" key="3">
    <source>
        <dbReference type="ARBA" id="ARBA00022771"/>
    </source>
</evidence>
<dbReference type="GO" id="GO:0003677">
    <property type="term" value="F:DNA binding"/>
    <property type="evidence" value="ECO:0007669"/>
    <property type="project" value="UniProtKB-UniRule"/>
</dbReference>
<gene>
    <name evidence="9" type="ORF">IRJ41_019587</name>
</gene>
<feature type="region of interest" description="Disordered" evidence="7">
    <location>
        <begin position="105"/>
        <end position="149"/>
    </location>
</feature>
<evidence type="ECO:0000313" key="10">
    <source>
        <dbReference type="Proteomes" id="UP001059041"/>
    </source>
</evidence>
<evidence type="ECO:0000256" key="4">
    <source>
        <dbReference type="ARBA" id="ARBA00022833"/>
    </source>
</evidence>
<evidence type="ECO:0000256" key="7">
    <source>
        <dbReference type="SAM" id="MobiDB-lite"/>
    </source>
</evidence>
<evidence type="ECO:0000313" key="9">
    <source>
        <dbReference type="EMBL" id="KAI7797703.1"/>
    </source>
</evidence>
<dbReference type="PANTHER" id="PTHR23080:SF144">
    <property type="entry name" value="SPINDLE AND KINETOCHORE ASSOCIATED COMPLEX SUBUNIT 3"/>
    <property type="match status" value="1"/>
</dbReference>
<dbReference type="Pfam" id="PF13359">
    <property type="entry name" value="DDE_Tnp_4"/>
    <property type="match status" value="1"/>
</dbReference>
<comment type="cofactor">
    <cofactor evidence="1">
        <name>a divalent metal cation</name>
        <dbReference type="ChEBI" id="CHEBI:60240"/>
    </cofactor>
</comment>
<reference evidence="9" key="1">
    <citation type="submission" date="2021-02" db="EMBL/GenBank/DDBJ databases">
        <title>Comparative genomics reveals that relaxation of natural selection precedes convergent phenotypic evolution of cavefish.</title>
        <authorList>
            <person name="Peng Z."/>
        </authorList>
    </citation>
    <scope>NUCLEOTIDE SEQUENCE</scope>
    <source>
        <tissue evidence="9">Muscle</tissue>
    </source>
</reference>
<evidence type="ECO:0000256" key="6">
    <source>
        <dbReference type="PROSITE-ProRule" id="PRU00309"/>
    </source>
</evidence>
<dbReference type="Pfam" id="PF05485">
    <property type="entry name" value="THAP"/>
    <property type="match status" value="1"/>
</dbReference>
<evidence type="ECO:0000256" key="1">
    <source>
        <dbReference type="ARBA" id="ARBA00001968"/>
    </source>
</evidence>
<dbReference type="InterPro" id="IPR027805">
    <property type="entry name" value="Transposase_HTH_dom"/>
</dbReference>
<dbReference type="Pfam" id="PF13613">
    <property type="entry name" value="HTH_Tnp_4"/>
    <property type="match status" value="1"/>
</dbReference>
<dbReference type="SUPFAM" id="SSF57716">
    <property type="entry name" value="Glucocorticoid receptor-like (DNA-binding domain)"/>
    <property type="match status" value="1"/>
</dbReference>
<organism evidence="9 10">
    <name type="scientific">Triplophysa rosa</name>
    <name type="common">Cave loach</name>
    <dbReference type="NCBI Taxonomy" id="992332"/>
    <lineage>
        <taxon>Eukaryota</taxon>
        <taxon>Metazoa</taxon>
        <taxon>Chordata</taxon>
        <taxon>Craniata</taxon>
        <taxon>Vertebrata</taxon>
        <taxon>Euteleostomi</taxon>
        <taxon>Actinopterygii</taxon>
        <taxon>Neopterygii</taxon>
        <taxon>Teleostei</taxon>
        <taxon>Ostariophysi</taxon>
        <taxon>Cypriniformes</taxon>
        <taxon>Nemacheilidae</taxon>
        <taxon>Triplophysa</taxon>
    </lineage>
</organism>
<dbReference type="GO" id="GO:0008270">
    <property type="term" value="F:zinc ion binding"/>
    <property type="evidence" value="ECO:0007669"/>
    <property type="project" value="UniProtKB-KW"/>
</dbReference>